<dbReference type="OrthoDB" id="72413at2"/>
<dbReference type="AlphaFoldDB" id="A0A553UU02"/>
<reference evidence="2 3" key="1">
    <citation type="submission" date="2019-07" db="EMBL/GenBank/DDBJ databases">
        <title>Deinococcus detaillus sp. nov., isolated from humus soil in Antarctica.</title>
        <authorList>
            <person name="Zhang K."/>
        </authorList>
    </citation>
    <scope>NUCLEOTIDE SEQUENCE [LARGE SCALE GENOMIC DNA]</scope>
    <source>
        <strain evidence="2 3">H1</strain>
    </source>
</reference>
<dbReference type="Proteomes" id="UP000316092">
    <property type="component" value="Unassembled WGS sequence"/>
</dbReference>
<name>A0A553UU02_9DEIO</name>
<feature type="compositionally biased region" description="Polar residues" evidence="1">
    <location>
        <begin position="37"/>
        <end position="47"/>
    </location>
</feature>
<feature type="region of interest" description="Disordered" evidence="1">
    <location>
        <begin position="1"/>
        <end position="100"/>
    </location>
</feature>
<evidence type="ECO:0000313" key="3">
    <source>
        <dbReference type="Proteomes" id="UP000316092"/>
    </source>
</evidence>
<keyword evidence="3" id="KW-1185">Reference proteome</keyword>
<gene>
    <name evidence="2" type="ORF">FNU79_11915</name>
</gene>
<evidence type="ECO:0000256" key="1">
    <source>
        <dbReference type="SAM" id="MobiDB-lite"/>
    </source>
</evidence>
<feature type="compositionally biased region" description="Polar residues" evidence="1">
    <location>
        <begin position="1"/>
        <end position="12"/>
    </location>
</feature>
<organism evidence="2 3">
    <name type="scientific">Deinococcus detaillensis</name>
    <dbReference type="NCBI Taxonomy" id="2592048"/>
    <lineage>
        <taxon>Bacteria</taxon>
        <taxon>Thermotogati</taxon>
        <taxon>Deinococcota</taxon>
        <taxon>Deinococci</taxon>
        <taxon>Deinococcales</taxon>
        <taxon>Deinococcaceae</taxon>
        <taxon>Deinococcus</taxon>
    </lineage>
</organism>
<feature type="compositionally biased region" description="Basic and acidic residues" evidence="1">
    <location>
        <begin position="16"/>
        <end position="35"/>
    </location>
</feature>
<sequence>MDEGKPSSTPPASTAEAREMEALKDKTVPASDDKAYWQQTSDEGVQVSSQTAADTQAAAPAPGSIPEKPVTYGSLKDGMTPSGATTDPKGDAGKPKLGDN</sequence>
<protein>
    <submittedName>
        <fullName evidence="2">Uncharacterized protein</fullName>
    </submittedName>
</protein>
<feature type="compositionally biased region" description="Low complexity" evidence="1">
    <location>
        <begin position="48"/>
        <end position="62"/>
    </location>
</feature>
<dbReference type="RefSeq" id="WP_143721057.1">
    <property type="nucleotide sequence ID" value="NZ_VKDB01000013.1"/>
</dbReference>
<feature type="compositionally biased region" description="Basic and acidic residues" evidence="1">
    <location>
        <begin position="88"/>
        <end position="100"/>
    </location>
</feature>
<comment type="caution">
    <text evidence="2">The sequence shown here is derived from an EMBL/GenBank/DDBJ whole genome shotgun (WGS) entry which is preliminary data.</text>
</comment>
<evidence type="ECO:0000313" key="2">
    <source>
        <dbReference type="EMBL" id="TSA83706.1"/>
    </source>
</evidence>
<dbReference type="EMBL" id="VKDB01000013">
    <property type="protein sequence ID" value="TSA83706.1"/>
    <property type="molecule type" value="Genomic_DNA"/>
</dbReference>
<proteinExistence type="predicted"/>
<accession>A0A553UU02</accession>